<organism evidence="10 11">
    <name type="scientific">Streptomyces lannensis</name>
    <dbReference type="NCBI Taxonomy" id="766498"/>
    <lineage>
        <taxon>Bacteria</taxon>
        <taxon>Bacillati</taxon>
        <taxon>Actinomycetota</taxon>
        <taxon>Actinomycetes</taxon>
        <taxon>Kitasatosporales</taxon>
        <taxon>Streptomycetaceae</taxon>
        <taxon>Streptomyces</taxon>
    </lineage>
</organism>
<feature type="compositionally biased region" description="Polar residues" evidence="7">
    <location>
        <begin position="1"/>
        <end position="21"/>
    </location>
</feature>
<evidence type="ECO:0000256" key="1">
    <source>
        <dbReference type="ARBA" id="ARBA00004141"/>
    </source>
</evidence>
<dbReference type="CDD" id="cd06421">
    <property type="entry name" value="CESA_CelA_like"/>
    <property type="match status" value="1"/>
</dbReference>
<evidence type="ECO:0000256" key="4">
    <source>
        <dbReference type="ARBA" id="ARBA00022692"/>
    </source>
</evidence>
<keyword evidence="2" id="KW-0328">Glycosyltransferase</keyword>
<evidence type="ECO:0000256" key="5">
    <source>
        <dbReference type="ARBA" id="ARBA00022989"/>
    </source>
</evidence>
<dbReference type="EMBL" id="BAAAZA010000003">
    <property type="protein sequence ID" value="GAA3851651.1"/>
    <property type="molecule type" value="Genomic_DNA"/>
</dbReference>
<keyword evidence="5 8" id="KW-1133">Transmembrane helix</keyword>
<dbReference type="InterPro" id="IPR001173">
    <property type="entry name" value="Glyco_trans_2-like"/>
</dbReference>
<dbReference type="PANTHER" id="PTHR43867">
    <property type="entry name" value="CELLULOSE SYNTHASE CATALYTIC SUBUNIT A [UDP-FORMING]"/>
    <property type="match status" value="1"/>
</dbReference>
<keyword evidence="4 8" id="KW-0812">Transmembrane</keyword>
<comment type="caution">
    <text evidence="10">The sequence shown here is derived from an EMBL/GenBank/DDBJ whole genome shotgun (WGS) entry which is preliminary data.</text>
</comment>
<evidence type="ECO:0000256" key="6">
    <source>
        <dbReference type="ARBA" id="ARBA00023136"/>
    </source>
</evidence>
<protein>
    <submittedName>
        <fullName evidence="10">Cellulose synthase catalytic subunit</fullName>
    </submittedName>
</protein>
<evidence type="ECO:0000256" key="7">
    <source>
        <dbReference type="SAM" id="MobiDB-lite"/>
    </source>
</evidence>
<keyword evidence="6 8" id="KW-0472">Membrane</keyword>
<feature type="transmembrane region" description="Helical" evidence="8">
    <location>
        <begin position="79"/>
        <end position="100"/>
    </location>
</feature>
<feature type="transmembrane region" description="Helical" evidence="8">
    <location>
        <begin position="112"/>
        <end position="133"/>
    </location>
</feature>
<proteinExistence type="predicted"/>
<dbReference type="InterPro" id="IPR029044">
    <property type="entry name" value="Nucleotide-diphossugar_trans"/>
</dbReference>
<feature type="domain" description="Glycosyltransferase 2-like" evidence="9">
    <location>
        <begin position="260"/>
        <end position="450"/>
    </location>
</feature>
<gene>
    <name evidence="10" type="ORF">GCM10022207_12570</name>
</gene>
<dbReference type="RefSeq" id="WP_345546785.1">
    <property type="nucleotide sequence ID" value="NZ_BAAAZA010000003.1"/>
</dbReference>
<feature type="transmembrane region" description="Helical" evidence="8">
    <location>
        <begin position="571"/>
        <end position="591"/>
    </location>
</feature>
<evidence type="ECO:0000313" key="11">
    <source>
        <dbReference type="Proteomes" id="UP001501563"/>
    </source>
</evidence>
<feature type="region of interest" description="Disordered" evidence="7">
    <location>
        <begin position="1"/>
        <end position="39"/>
    </location>
</feature>
<evidence type="ECO:0000259" key="9">
    <source>
        <dbReference type="Pfam" id="PF13632"/>
    </source>
</evidence>
<dbReference type="Gene3D" id="3.90.550.10">
    <property type="entry name" value="Spore Coat Polysaccharide Biosynthesis Protein SpsA, Chain A"/>
    <property type="match status" value="1"/>
</dbReference>
<comment type="subcellular location">
    <subcellularLocation>
        <location evidence="1">Membrane</location>
        <topology evidence="1">Multi-pass membrane protein</topology>
    </subcellularLocation>
</comment>
<dbReference type="PANTHER" id="PTHR43867:SF2">
    <property type="entry name" value="CELLULOSE SYNTHASE CATALYTIC SUBUNIT A [UDP-FORMING]"/>
    <property type="match status" value="1"/>
</dbReference>
<dbReference type="InterPro" id="IPR050321">
    <property type="entry name" value="Glycosyltr_2/OpgH_subfam"/>
</dbReference>
<accession>A0ABP7JQN8</accession>
<evidence type="ECO:0000256" key="2">
    <source>
        <dbReference type="ARBA" id="ARBA00022676"/>
    </source>
</evidence>
<evidence type="ECO:0000256" key="3">
    <source>
        <dbReference type="ARBA" id="ARBA00022679"/>
    </source>
</evidence>
<feature type="transmembrane region" description="Helical" evidence="8">
    <location>
        <begin position="463"/>
        <end position="481"/>
    </location>
</feature>
<dbReference type="SUPFAM" id="SSF53448">
    <property type="entry name" value="Nucleotide-diphospho-sugar transferases"/>
    <property type="match status" value="1"/>
</dbReference>
<keyword evidence="3" id="KW-0808">Transferase</keyword>
<sequence>MTSTPTGARQNFDPSETTRSRLPSHRTGHTGTDHRSRRTLPRYDYEHYSRLAGPLTHPDPSKPYRVRYRSLLSQEPHRVRAALMLCAAPLLSLLLLAWLLQPKHWTERQYPAYDFLPALDVVMLVSIGLIEFFRCMTVLSNAHATLVARDPVPVVPQTGTRVAFLTTYVPGKEPLSMVTKTLEAAVRLRHRGLLHIWLLDEGDDPEVKAVCERLGVHHFTRKDVPEWNRPKGPHRARTKHGNYNAWLQAHGDDYDFFASVDTDHVPLPNYLERMLGFFRDPDVGFVIGPQVYGNYDTFVTKAAESQQFLFHALIQRAGNRYGSPMFVGTSNAVRISALKQVGGLYDSITEDMATGFEIHRHRNPATGRKWRSVYTPDVLAVGEGPGAWTDFFTQQLRWSRGTYETILKQYWKGFFSLPPGKLFNYTMMIVFYPMSALNWILAALSCALFLGLGASGVNIDPTVWLMLYGNASALQIGLYVWNRRHNVSPHEPEGSGGVAGMVMSALSAPVYARSLLDAVLRRKSRFVVTPKGDSTSPDTFFGTFRIHLFFILVFGGSIVAGFVLGHAHPAMLVWASIALLITASPVFVWRWTLRQERRKRLIAEEPQDTVVTPGQPAGAHAPSPRAAWSGHPGADQTMQIALGGHKK</sequence>
<evidence type="ECO:0000313" key="10">
    <source>
        <dbReference type="EMBL" id="GAA3851651.1"/>
    </source>
</evidence>
<feature type="transmembrane region" description="Helical" evidence="8">
    <location>
        <begin position="436"/>
        <end position="457"/>
    </location>
</feature>
<keyword evidence="11" id="KW-1185">Reference proteome</keyword>
<reference evidence="11" key="1">
    <citation type="journal article" date="2019" name="Int. J. Syst. Evol. Microbiol.">
        <title>The Global Catalogue of Microorganisms (GCM) 10K type strain sequencing project: providing services to taxonomists for standard genome sequencing and annotation.</title>
        <authorList>
            <consortium name="The Broad Institute Genomics Platform"/>
            <consortium name="The Broad Institute Genome Sequencing Center for Infectious Disease"/>
            <person name="Wu L."/>
            <person name="Ma J."/>
        </authorList>
    </citation>
    <scope>NUCLEOTIDE SEQUENCE [LARGE SCALE GENOMIC DNA]</scope>
    <source>
        <strain evidence="11">JCM 16578</strain>
    </source>
</reference>
<dbReference type="Proteomes" id="UP001501563">
    <property type="component" value="Unassembled WGS sequence"/>
</dbReference>
<name>A0ABP7JQN8_9ACTN</name>
<feature type="region of interest" description="Disordered" evidence="7">
    <location>
        <begin position="604"/>
        <end position="636"/>
    </location>
</feature>
<dbReference type="Pfam" id="PF13632">
    <property type="entry name" value="Glyco_trans_2_3"/>
    <property type="match status" value="1"/>
</dbReference>
<evidence type="ECO:0000256" key="8">
    <source>
        <dbReference type="SAM" id="Phobius"/>
    </source>
</evidence>
<feature type="transmembrane region" description="Helical" evidence="8">
    <location>
        <begin position="546"/>
        <end position="565"/>
    </location>
</feature>